<dbReference type="GO" id="GO:0009648">
    <property type="term" value="P:photoperiodism"/>
    <property type="evidence" value="ECO:0000318"/>
    <property type="project" value="GO_Central"/>
</dbReference>
<feature type="transmembrane region" description="Helical" evidence="10">
    <location>
        <begin position="229"/>
        <end position="250"/>
    </location>
</feature>
<evidence type="ECO:0000256" key="6">
    <source>
        <dbReference type="ARBA" id="ARBA00022946"/>
    </source>
</evidence>
<evidence type="ECO:0000256" key="7">
    <source>
        <dbReference type="ARBA" id="ARBA00022989"/>
    </source>
</evidence>
<keyword evidence="7 10" id="KW-1133">Transmembrane helix</keyword>
<dbReference type="AlphaFoldDB" id="A0A1U7ZS48"/>
<evidence type="ECO:0000313" key="11">
    <source>
        <dbReference type="Proteomes" id="UP000189703"/>
    </source>
</evidence>
<evidence type="ECO:0000256" key="4">
    <source>
        <dbReference type="ARBA" id="ARBA00022640"/>
    </source>
</evidence>
<name>A0A1U7ZS48_NELNU</name>
<dbReference type="STRING" id="4432.A0A1U7ZS48"/>
<accession>A0A1U7ZS48</accession>
<dbReference type="eggNOG" id="ENOG502QRRA">
    <property type="taxonomic scope" value="Eukaryota"/>
</dbReference>
<feature type="transmembrane region" description="Helical" evidence="10">
    <location>
        <begin position="167"/>
        <end position="187"/>
    </location>
</feature>
<organism evidence="11 12">
    <name type="scientific">Nelumbo nucifera</name>
    <name type="common">Sacred lotus</name>
    <dbReference type="NCBI Taxonomy" id="4432"/>
    <lineage>
        <taxon>Eukaryota</taxon>
        <taxon>Viridiplantae</taxon>
        <taxon>Streptophyta</taxon>
        <taxon>Embryophyta</taxon>
        <taxon>Tracheophyta</taxon>
        <taxon>Spermatophyta</taxon>
        <taxon>Magnoliopsida</taxon>
        <taxon>Proteales</taxon>
        <taxon>Nelumbonaceae</taxon>
        <taxon>Nelumbo</taxon>
    </lineage>
</organism>
<dbReference type="OMA" id="NRFCGNK"/>
<feature type="compositionally biased region" description="Gly residues" evidence="9">
    <location>
        <begin position="74"/>
        <end position="91"/>
    </location>
</feature>
<dbReference type="OrthoDB" id="497268at2759"/>
<proteinExistence type="inferred from homology"/>
<evidence type="ECO:0000313" key="12">
    <source>
        <dbReference type="RefSeq" id="XP_010251653.1"/>
    </source>
</evidence>
<sequence length="375" mass="39436">MATVAQLRYSPLSNHYNFPGNRHVVSPNPRFPAASFPVHFSSPSTSSSNLSSSFPKTRASDTSSLGKFDLSDAGGNGGSGSGRGTGGGGNDGWNSGHSGSGDSEDRSSSSSSGLGILGLFLNGWRSRVGADPQFPFKVLMEEIVGVSACVLGDMASRPNFGLNELDFVFSTLVVGSILNFVLMYLLAPTVASSSPSLPAIFASCPTSHMFESGAYSVLDRFGTFVYKGVLFAAVGFAAGLVGTAISNGLIKMRKKMDPNFETPNKPPPTVLNAITWAIHMGVSSNFRYQTLNGIEFLLAKGLPPSGFKASVLVLRCLNNVLGGFSFVLLARLTGSQKVEEGKSVETTKEAGLAEEKVRLIEKSEDLQSSSQSGCK</sequence>
<dbReference type="FunCoup" id="A0A1U7ZS48">
    <property type="interactions" value="1248"/>
</dbReference>
<feature type="compositionally biased region" description="Low complexity" evidence="9">
    <location>
        <begin position="41"/>
        <end position="55"/>
    </location>
</feature>
<dbReference type="GO" id="GO:0000302">
    <property type="term" value="P:response to reactive oxygen species"/>
    <property type="evidence" value="ECO:0000318"/>
    <property type="project" value="GO_Central"/>
</dbReference>
<comment type="similarity">
    <text evidence="2">Belongs to the RETICULATA family.</text>
</comment>
<evidence type="ECO:0000256" key="9">
    <source>
        <dbReference type="SAM" id="MobiDB-lite"/>
    </source>
</evidence>
<dbReference type="GO" id="GO:0031969">
    <property type="term" value="C:chloroplast membrane"/>
    <property type="evidence" value="ECO:0007669"/>
    <property type="project" value="UniProtKB-SubCell"/>
</dbReference>
<dbReference type="KEGG" id="nnu:104593482"/>
<evidence type="ECO:0000256" key="3">
    <source>
        <dbReference type="ARBA" id="ARBA00022528"/>
    </source>
</evidence>
<keyword evidence="6" id="KW-0809">Transit peptide</keyword>
<dbReference type="InterPro" id="IPR021825">
    <property type="entry name" value="RETICULATA-related"/>
</dbReference>
<evidence type="ECO:0000256" key="10">
    <source>
        <dbReference type="SAM" id="Phobius"/>
    </source>
</evidence>
<dbReference type="GO" id="GO:0009507">
    <property type="term" value="C:chloroplast"/>
    <property type="evidence" value="ECO:0000318"/>
    <property type="project" value="GO_Central"/>
</dbReference>
<gene>
    <name evidence="12" type="primary">LOC104593482</name>
</gene>
<keyword evidence="5 10" id="KW-0812">Transmembrane</keyword>
<dbReference type="RefSeq" id="XP_010251653.1">
    <property type="nucleotide sequence ID" value="XM_010253351.2"/>
</dbReference>
<reference evidence="12" key="1">
    <citation type="submission" date="2025-08" db="UniProtKB">
        <authorList>
            <consortium name="RefSeq"/>
        </authorList>
    </citation>
    <scope>IDENTIFICATION</scope>
</reference>
<keyword evidence="8 10" id="KW-0472">Membrane</keyword>
<feature type="region of interest" description="Disordered" evidence="9">
    <location>
        <begin position="41"/>
        <end position="111"/>
    </location>
</feature>
<feature type="compositionally biased region" description="Low complexity" evidence="9">
    <location>
        <begin position="92"/>
        <end position="101"/>
    </location>
</feature>
<dbReference type="PANTHER" id="PTHR31620:SF15">
    <property type="entry name" value="PROTEIN RETICULATA-RELATED 2, CHLOROPLASTIC-RELATED"/>
    <property type="match status" value="1"/>
</dbReference>
<dbReference type="InParanoid" id="A0A1U7ZS48"/>
<keyword evidence="11" id="KW-1185">Reference proteome</keyword>
<evidence type="ECO:0000256" key="8">
    <source>
        <dbReference type="ARBA" id="ARBA00023136"/>
    </source>
</evidence>
<protein>
    <submittedName>
        <fullName evidence="12">Protein RETICULATA-RELATED 3, chloroplastic-like</fullName>
    </submittedName>
</protein>
<comment type="subcellular location">
    <subcellularLocation>
        <location evidence="1">Plastid</location>
        <location evidence="1">Chloroplast membrane</location>
        <topology evidence="1">Multi-pass membrane protein</topology>
    </subcellularLocation>
</comment>
<dbReference type="GeneID" id="104593482"/>
<evidence type="ECO:0000256" key="1">
    <source>
        <dbReference type="ARBA" id="ARBA00004508"/>
    </source>
</evidence>
<dbReference type="PANTHER" id="PTHR31620">
    <property type="entry name" value="PROTEIN RETICULATA-RELATED 2, CHLOROPLASTIC-RELATED"/>
    <property type="match status" value="1"/>
</dbReference>
<evidence type="ECO:0000256" key="5">
    <source>
        <dbReference type="ARBA" id="ARBA00022692"/>
    </source>
</evidence>
<dbReference type="Proteomes" id="UP000189703">
    <property type="component" value="Unplaced"/>
</dbReference>
<evidence type="ECO:0000256" key="2">
    <source>
        <dbReference type="ARBA" id="ARBA00010793"/>
    </source>
</evidence>
<keyword evidence="4" id="KW-0934">Plastid</keyword>
<keyword evidence="3" id="KW-0150">Chloroplast</keyword>
<dbReference type="Pfam" id="PF11891">
    <property type="entry name" value="RETICULATA-like"/>
    <property type="match status" value="1"/>
</dbReference>